<accession>A0A4Y2DNJ4</accession>
<evidence type="ECO:0000313" key="3">
    <source>
        <dbReference type="Proteomes" id="UP000499080"/>
    </source>
</evidence>
<feature type="compositionally biased region" description="Polar residues" evidence="1">
    <location>
        <begin position="99"/>
        <end position="109"/>
    </location>
</feature>
<gene>
    <name evidence="2" type="ORF">AVEN_80887_1</name>
</gene>
<dbReference type="EMBL" id="BGPR01000391">
    <property type="protein sequence ID" value="GBM17586.1"/>
    <property type="molecule type" value="Genomic_DNA"/>
</dbReference>
<dbReference type="AlphaFoldDB" id="A0A4Y2DNJ4"/>
<keyword evidence="3" id="KW-1185">Reference proteome</keyword>
<proteinExistence type="predicted"/>
<name>A0A4Y2DNJ4_ARAVE</name>
<dbReference type="OrthoDB" id="6428437at2759"/>
<feature type="region of interest" description="Disordered" evidence="1">
    <location>
        <begin position="99"/>
        <end position="142"/>
    </location>
</feature>
<sequence>MRNKDVLNVSESTYNGLRNETMQAVTLQEVKKLILEGWSSEKEETSLLVREYWTYREELSIQDGILYKDDRIVIPTSMRTEMISKGYLEDKTIRRNRNWLKQSTSNDDGNNLREESNEDTTQNIRQEEEPSVTEESEDKGMQQKLGENLEGRNNENEQEEITLGSVNSTKSVPTLYINSEFMQMQMKNDELVKENTRLMKEMISLNQIYQDTIKNSIEEKKTWIELLKQGVFPFFPGAGLQEKYSPEQSLDDEEFKDLHEWLLNAGADQETITKFAVQKYNKDDVLEYMTREDLRNLGLRGGMELRIWRHLVKHRLQHMESFAR</sequence>
<evidence type="ECO:0008006" key="4">
    <source>
        <dbReference type="Google" id="ProtNLM"/>
    </source>
</evidence>
<dbReference type="Proteomes" id="UP000499080">
    <property type="component" value="Unassembled WGS sequence"/>
</dbReference>
<dbReference type="InterPro" id="IPR013761">
    <property type="entry name" value="SAM/pointed_sf"/>
</dbReference>
<evidence type="ECO:0000256" key="1">
    <source>
        <dbReference type="SAM" id="MobiDB-lite"/>
    </source>
</evidence>
<organism evidence="2 3">
    <name type="scientific">Araneus ventricosus</name>
    <name type="common">Orbweaver spider</name>
    <name type="synonym">Epeira ventricosa</name>
    <dbReference type="NCBI Taxonomy" id="182803"/>
    <lineage>
        <taxon>Eukaryota</taxon>
        <taxon>Metazoa</taxon>
        <taxon>Ecdysozoa</taxon>
        <taxon>Arthropoda</taxon>
        <taxon>Chelicerata</taxon>
        <taxon>Arachnida</taxon>
        <taxon>Araneae</taxon>
        <taxon>Araneomorphae</taxon>
        <taxon>Entelegynae</taxon>
        <taxon>Araneoidea</taxon>
        <taxon>Araneidae</taxon>
        <taxon>Araneus</taxon>
    </lineage>
</organism>
<comment type="caution">
    <text evidence="2">The sequence shown here is derived from an EMBL/GenBank/DDBJ whole genome shotgun (WGS) entry which is preliminary data.</text>
</comment>
<reference evidence="2 3" key="1">
    <citation type="journal article" date="2019" name="Sci. Rep.">
        <title>Orb-weaving spider Araneus ventricosus genome elucidates the spidroin gene catalogue.</title>
        <authorList>
            <person name="Kono N."/>
            <person name="Nakamura H."/>
            <person name="Ohtoshi R."/>
            <person name="Moran D.A.P."/>
            <person name="Shinohara A."/>
            <person name="Yoshida Y."/>
            <person name="Fujiwara M."/>
            <person name="Mori M."/>
            <person name="Tomita M."/>
            <person name="Arakawa K."/>
        </authorList>
    </citation>
    <scope>NUCLEOTIDE SEQUENCE [LARGE SCALE GENOMIC DNA]</scope>
</reference>
<protein>
    <recommendedName>
        <fullName evidence="4">SAM domain-containing protein</fullName>
    </recommendedName>
</protein>
<evidence type="ECO:0000313" key="2">
    <source>
        <dbReference type="EMBL" id="GBM17586.1"/>
    </source>
</evidence>
<dbReference type="SUPFAM" id="SSF47769">
    <property type="entry name" value="SAM/Pointed domain"/>
    <property type="match status" value="1"/>
</dbReference>